<dbReference type="Pfam" id="PF16221">
    <property type="entry name" value="HTH_47"/>
    <property type="match status" value="1"/>
</dbReference>
<dbReference type="Proteomes" id="UP000061457">
    <property type="component" value="Chromosome I"/>
</dbReference>
<dbReference type="CDD" id="cd05644">
    <property type="entry name" value="M28_like"/>
    <property type="match status" value="1"/>
</dbReference>
<dbReference type="Pfam" id="PF09940">
    <property type="entry name" value="DUF2172"/>
    <property type="match status" value="1"/>
</dbReference>
<dbReference type="Gene3D" id="1.10.10.10">
    <property type="entry name" value="Winged helix-like DNA-binding domain superfamily/Winged helix DNA-binding domain"/>
    <property type="match status" value="1"/>
</dbReference>
<dbReference type="PIRSF" id="PIRSF015244">
    <property type="entry name" value="UCP015244"/>
    <property type="match status" value="1"/>
</dbReference>
<dbReference type="InterPro" id="IPR036388">
    <property type="entry name" value="WH-like_DNA-bd_sf"/>
</dbReference>
<dbReference type="KEGG" id="pphe:PP2015_925"/>
<keyword evidence="4" id="KW-0378">Hydrolase</keyword>
<gene>
    <name evidence="4" type="ORF">PP2015_925</name>
</gene>
<evidence type="ECO:0000259" key="1">
    <source>
        <dbReference type="Pfam" id="PF09940"/>
    </source>
</evidence>
<dbReference type="InterPro" id="IPR032622">
    <property type="entry name" value="UCP01524_HTH"/>
</dbReference>
<sequence>MNLDATGQLMYRRAEELFPINRSLSGPGVRQTLSYLKDIIPELNIGSIASGTQAFDWTVPKEWFIEDAYIITPSGEKICHFEECNLHLMGYSTPQEKTLSLDALQEHLFSIPSMPDAIPYVTSYYKDNWGFCLAHNQRTKLREGDYKVVIKSKLFDGELNYGEIVFPGKSSKEVLLSTYICHPSMANNELSGPVVTIALAEAIKKMKEREYTYRILFLPETIGSIAYISKHLEHLKQNLNAGFIVTCVGDERDYSYLNSRQENSLADKVAIHTLKHHTEKYTHYSFLERGSDERQFCSPGVDLPVCSIMRSKYGTFPEYHTSLDNLSLISPNGLAGSYRALLSAIEILEYNWVYKVTTQCEPQLGKRGLYPNTSDMQQDYSQVRKMTNLLAYADGTRDLIDLADKINESALDLIPIINKLLQAKLIEKVNKVV</sequence>
<dbReference type="PATRIC" id="fig|161398.10.peg.941"/>
<dbReference type="InterPro" id="IPR032610">
    <property type="entry name" value="DUF2172"/>
</dbReference>
<dbReference type="AlphaFoldDB" id="A0A0S2K090"/>
<keyword evidence="5" id="KW-1185">Reference proteome</keyword>
<dbReference type="EMBL" id="CP013187">
    <property type="protein sequence ID" value="ALO41443.1"/>
    <property type="molecule type" value="Genomic_DNA"/>
</dbReference>
<keyword evidence="4" id="KW-0645">Protease</keyword>
<dbReference type="Pfam" id="PF16254">
    <property type="entry name" value="DUF4910"/>
    <property type="match status" value="1"/>
</dbReference>
<dbReference type="GO" id="GO:0004177">
    <property type="term" value="F:aminopeptidase activity"/>
    <property type="evidence" value="ECO:0007669"/>
    <property type="project" value="UniProtKB-KW"/>
</dbReference>
<evidence type="ECO:0000313" key="5">
    <source>
        <dbReference type="Proteomes" id="UP000061457"/>
    </source>
</evidence>
<feature type="domain" description="DUF4910" evidence="3">
    <location>
        <begin position="11"/>
        <end position="351"/>
    </location>
</feature>
<proteinExistence type="predicted"/>
<evidence type="ECO:0000259" key="3">
    <source>
        <dbReference type="Pfam" id="PF16254"/>
    </source>
</evidence>
<accession>A0A0S2K090</accession>
<dbReference type="STRING" id="161398.PP2015_925"/>
<dbReference type="RefSeq" id="WP_058029183.1">
    <property type="nucleotide sequence ID" value="NZ_CP013187.1"/>
</dbReference>
<evidence type="ECO:0000313" key="4">
    <source>
        <dbReference type="EMBL" id="ALO41443.1"/>
    </source>
</evidence>
<dbReference type="InterPro" id="IPR012353">
    <property type="entry name" value="UCP015244"/>
</dbReference>
<evidence type="ECO:0000259" key="2">
    <source>
        <dbReference type="Pfam" id="PF16221"/>
    </source>
</evidence>
<protein>
    <submittedName>
        <fullName evidence="4">Aminopeptidase</fullName>
    </submittedName>
</protein>
<organism evidence="4 5">
    <name type="scientific">Pseudoalteromonas phenolica</name>
    <dbReference type="NCBI Taxonomy" id="161398"/>
    <lineage>
        <taxon>Bacteria</taxon>
        <taxon>Pseudomonadati</taxon>
        <taxon>Pseudomonadota</taxon>
        <taxon>Gammaproteobacteria</taxon>
        <taxon>Alteromonadales</taxon>
        <taxon>Pseudoalteromonadaceae</taxon>
        <taxon>Pseudoalteromonas</taxon>
    </lineage>
</organism>
<keyword evidence="4" id="KW-0031">Aminopeptidase</keyword>
<dbReference type="Gene3D" id="3.50.30.90">
    <property type="match status" value="1"/>
</dbReference>
<name>A0A0S2K090_9GAMM</name>
<feature type="domain" description="DUF2172" evidence="1">
    <location>
        <begin position="62"/>
        <end position="153"/>
    </location>
</feature>
<dbReference type="Gene3D" id="3.40.630.10">
    <property type="entry name" value="Zn peptidases"/>
    <property type="match status" value="1"/>
</dbReference>
<dbReference type="InterPro" id="IPR032589">
    <property type="entry name" value="DUF4910"/>
</dbReference>
<reference evidence="4 5" key="1">
    <citation type="submission" date="2015-11" db="EMBL/GenBank/DDBJ databases">
        <authorList>
            <person name="Zhang Y."/>
            <person name="Guo Z."/>
        </authorList>
    </citation>
    <scope>NUCLEOTIDE SEQUENCE [LARGE SCALE GENOMIC DNA]</scope>
    <source>
        <strain evidence="4 5">KCTC 12086</strain>
    </source>
</reference>
<feature type="domain" description="UCP01524 winged helix-turn-helix" evidence="2">
    <location>
        <begin position="352"/>
        <end position="427"/>
    </location>
</feature>
<dbReference type="SUPFAM" id="SSF53187">
    <property type="entry name" value="Zn-dependent exopeptidases"/>
    <property type="match status" value="1"/>
</dbReference>